<proteinExistence type="inferred from homology"/>
<dbReference type="GO" id="GO:0043565">
    <property type="term" value="F:sequence-specific DNA binding"/>
    <property type="evidence" value="ECO:0007669"/>
    <property type="project" value="TreeGrafter"/>
</dbReference>
<dbReference type="InterPro" id="IPR036390">
    <property type="entry name" value="WH_DNA-bd_sf"/>
</dbReference>
<dbReference type="GO" id="GO:0003700">
    <property type="term" value="F:DNA-binding transcription factor activity"/>
    <property type="evidence" value="ECO:0007669"/>
    <property type="project" value="InterPro"/>
</dbReference>
<dbReference type="CDD" id="cd08422">
    <property type="entry name" value="PBP2_CrgA_like"/>
    <property type="match status" value="1"/>
</dbReference>
<evidence type="ECO:0000256" key="4">
    <source>
        <dbReference type="ARBA" id="ARBA00023163"/>
    </source>
</evidence>
<feature type="domain" description="HTH lysR-type" evidence="5">
    <location>
        <begin position="1"/>
        <end position="59"/>
    </location>
</feature>
<dbReference type="OrthoDB" id="9080899at2"/>
<evidence type="ECO:0000256" key="2">
    <source>
        <dbReference type="ARBA" id="ARBA00023015"/>
    </source>
</evidence>
<accession>A0A1G7A0P6</accession>
<dbReference type="InterPro" id="IPR036388">
    <property type="entry name" value="WH-like_DNA-bd_sf"/>
</dbReference>
<dbReference type="PANTHER" id="PTHR30537:SF5">
    <property type="entry name" value="HTH-TYPE TRANSCRIPTIONAL ACTIVATOR TTDR-RELATED"/>
    <property type="match status" value="1"/>
</dbReference>
<keyword evidence="3 6" id="KW-0238">DNA-binding</keyword>
<evidence type="ECO:0000256" key="1">
    <source>
        <dbReference type="ARBA" id="ARBA00009437"/>
    </source>
</evidence>
<dbReference type="Gene3D" id="3.40.190.290">
    <property type="match status" value="1"/>
</dbReference>
<evidence type="ECO:0000313" key="6">
    <source>
        <dbReference type="EMBL" id="SDE08350.1"/>
    </source>
</evidence>
<dbReference type="InterPro" id="IPR058163">
    <property type="entry name" value="LysR-type_TF_proteobact-type"/>
</dbReference>
<dbReference type="Proteomes" id="UP000198908">
    <property type="component" value="Unassembled WGS sequence"/>
</dbReference>
<dbReference type="SUPFAM" id="SSF46785">
    <property type="entry name" value="Winged helix' DNA-binding domain"/>
    <property type="match status" value="1"/>
</dbReference>
<gene>
    <name evidence="6" type="ORF">SAMN05421548_13237</name>
</gene>
<evidence type="ECO:0000256" key="3">
    <source>
        <dbReference type="ARBA" id="ARBA00023125"/>
    </source>
</evidence>
<evidence type="ECO:0000259" key="5">
    <source>
        <dbReference type="PROSITE" id="PS50931"/>
    </source>
</evidence>
<name>A0A1G7A0P6_9BURK</name>
<dbReference type="InterPro" id="IPR000847">
    <property type="entry name" value="LysR_HTH_N"/>
</dbReference>
<evidence type="ECO:0000313" key="7">
    <source>
        <dbReference type="Proteomes" id="UP000198908"/>
    </source>
</evidence>
<dbReference type="Pfam" id="PF03466">
    <property type="entry name" value="LysR_substrate"/>
    <property type="match status" value="1"/>
</dbReference>
<reference evidence="7" key="1">
    <citation type="submission" date="2016-09" db="EMBL/GenBank/DDBJ databases">
        <authorList>
            <person name="Varghese N."/>
            <person name="Submissions S."/>
        </authorList>
    </citation>
    <scope>NUCLEOTIDE SEQUENCE [LARGE SCALE GENOMIC DNA]</scope>
    <source>
        <strain evidence="7">TNe-862</strain>
    </source>
</reference>
<keyword evidence="7" id="KW-1185">Reference proteome</keyword>
<dbReference type="SUPFAM" id="SSF53850">
    <property type="entry name" value="Periplasmic binding protein-like II"/>
    <property type="match status" value="1"/>
</dbReference>
<dbReference type="InterPro" id="IPR005119">
    <property type="entry name" value="LysR_subst-bd"/>
</dbReference>
<dbReference type="Pfam" id="PF00126">
    <property type="entry name" value="HTH_1"/>
    <property type="match status" value="1"/>
</dbReference>
<dbReference type="PROSITE" id="PS50931">
    <property type="entry name" value="HTH_LYSR"/>
    <property type="match status" value="1"/>
</dbReference>
<dbReference type="FunFam" id="1.10.10.10:FF:000001">
    <property type="entry name" value="LysR family transcriptional regulator"/>
    <property type="match status" value="1"/>
</dbReference>
<keyword evidence="4" id="KW-0804">Transcription</keyword>
<dbReference type="Gene3D" id="1.10.10.10">
    <property type="entry name" value="Winged helix-like DNA-binding domain superfamily/Winged helix DNA-binding domain"/>
    <property type="match status" value="1"/>
</dbReference>
<dbReference type="STRING" id="416944.SAMN05421548_13237"/>
<keyword evidence="2" id="KW-0805">Transcription regulation</keyword>
<dbReference type="GO" id="GO:0006351">
    <property type="term" value="P:DNA-templated transcription"/>
    <property type="evidence" value="ECO:0007669"/>
    <property type="project" value="TreeGrafter"/>
</dbReference>
<dbReference type="AlphaFoldDB" id="A0A1G7A0P6"/>
<comment type="similarity">
    <text evidence="1">Belongs to the LysR transcriptional regulatory family.</text>
</comment>
<dbReference type="EMBL" id="FMYQ01000032">
    <property type="protein sequence ID" value="SDE08350.1"/>
    <property type="molecule type" value="Genomic_DNA"/>
</dbReference>
<organism evidence="6 7">
    <name type="scientific">Paraburkholderia lycopersici</name>
    <dbReference type="NCBI Taxonomy" id="416944"/>
    <lineage>
        <taxon>Bacteria</taxon>
        <taxon>Pseudomonadati</taxon>
        <taxon>Pseudomonadota</taxon>
        <taxon>Betaproteobacteria</taxon>
        <taxon>Burkholderiales</taxon>
        <taxon>Burkholderiaceae</taxon>
        <taxon>Paraburkholderia</taxon>
    </lineage>
</organism>
<dbReference type="PANTHER" id="PTHR30537">
    <property type="entry name" value="HTH-TYPE TRANSCRIPTIONAL REGULATOR"/>
    <property type="match status" value="1"/>
</dbReference>
<dbReference type="RefSeq" id="WP_092003977.1">
    <property type="nucleotide sequence ID" value="NZ_FMYQ01000032.1"/>
</dbReference>
<protein>
    <submittedName>
        <fullName evidence="6">DNA-binding transcriptional regulator, LysR family</fullName>
    </submittedName>
</protein>
<sequence>MDILHAMRIFSEVASAGSFTRAADTLSSSMASVSRAITSLEDRLHTRLLQRSTRRVSLTEAGERYLIRCREVLRLIEDAEAEAAHAHIVPFGTMRLHATPGLGQHYLSRMIPGYVANYPEVSFDMSISPRVPDIIEESLDISFVASFGLEDSQFLSRRLGSTKMVLCASLSYLQTHGTPSCLDELSNHKCLELAGTTSHRRVWTLDNGGKEVNVDLKHIPLRVDSVDAMAVAIREGMGVGPLHAGVAISHLGEGAIRLVLPDYRLKGLDIFAIYSSRRFLDAKVRTFIDFLRDRIPAALDEEDQAVFRFASDQPLHLTGPTR</sequence>